<accession>A0A450XPQ9</accession>
<protein>
    <submittedName>
        <fullName evidence="2">Uncharacterized protein</fullName>
    </submittedName>
</protein>
<name>A0A450XPQ9_9GAMM</name>
<dbReference type="EMBL" id="CAADFP010000133">
    <property type="protein sequence ID" value="VFK31276.1"/>
    <property type="molecule type" value="Genomic_DNA"/>
</dbReference>
<dbReference type="AlphaFoldDB" id="A0A450XPQ9"/>
<gene>
    <name evidence="1" type="ORF">BECKLPF1236A_GA0070988_100865</name>
    <name evidence="2" type="ORF">BECKLPF1236C_GA0070990_101335</name>
</gene>
<proteinExistence type="predicted"/>
<organism evidence="2">
    <name type="scientific">Candidatus Kentrum sp. LPFa</name>
    <dbReference type="NCBI Taxonomy" id="2126335"/>
    <lineage>
        <taxon>Bacteria</taxon>
        <taxon>Pseudomonadati</taxon>
        <taxon>Pseudomonadota</taxon>
        <taxon>Gammaproteobacteria</taxon>
        <taxon>Candidatus Kentrum</taxon>
    </lineage>
</organism>
<reference evidence="2" key="1">
    <citation type="submission" date="2019-02" db="EMBL/GenBank/DDBJ databases">
        <authorList>
            <person name="Gruber-Vodicka R. H."/>
            <person name="Seah K. B. B."/>
        </authorList>
    </citation>
    <scope>NUCLEOTIDE SEQUENCE</scope>
    <source>
        <strain evidence="1">BECK_S312</strain>
        <strain evidence="2">BECK_S426</strain>
    </source>
</reference>
<evidence type="ECO:0000313" key="1">
    <source>
        <dbReference type="EMBL" id="VFK13310.1"/>
    </source>
</evidence>
<evidence type="ECO:0000313" key="2">
    <source>
        <dbReference type="EMBL" id="VFK31276.1"/>
    </source>
</evidence>
<sequence length="349" mass="39063">MKKAIAIWVTTLLIAVSIPTYGDVYMEYSEAMVEALQDKANRRFAENVLGGESIVLYGVRAEGGGRTTRDLGARAFPALMECFSLSPNADTCNENDLLQRTPGFPIDIRVIDTAAFSPSSNTAILFTSYQGAVSELKEFITEKRRPVHLLYFVDSPGNPLFYLSFGPIKNREYLAGIYPFHRSKTKSRCSAQCGWINEKRGIKNHSIDFLQTCFSGRLPGMPEKVSYRYPDQPLLTNRYLDCPAATFPPRPRLNPDLEKLDLSMSESDYYQKLQKCRTQLGYSDDNPSRSSRVGIKIAVDITLSPAKRAVYDKLPSPIQKMFASLSGESVDSYPLSVEYTVLGQFEGCE</sequence>
<dbReference type="EMBL" id="CAADFM010000086">
    <property type="protein sequence ID" value="VFK13310.1"/>
    <property type="molecule type" value="Genomic_DNA"/>
</dbReference>